<dbReference type="Pfam" id="PF26569">
    <property type="entry name" value="EIF3CL_C"/>
    <property type="match status" value="1"/>
</dbReference>
<dbReference type="PANTHER" id="PTHR13937">
    <property type="entry name" value="EUKARYOTIC TRANSLATION INITATION FACTOR 3, SUBUNIT 8 EIF3S8 -RELATED"/>
    <property type="match status" value="1"/>
</dbReference>
<evidence type="ECO:0000259" key="6">
    <source>
        <dbReference type="PROSITE" id="PS50250"/>
    </source>
</evidence>
<feature type="domain" description="PCI" evidence="6">
    <location>
        <begin position="615"/>
        <end position="788"/>
    </location>
</feature>
<dbReference type="InterPro" id="IPR000717">
    <property type="entry name" value="PCI_dom"/>
</dbReference>
<dbReference type="GO" id="GO:0005852">
    <property type="term" value="C:eukaryotic translation initiation factor 3 complex"/>
    <property type="evidence" value="ECO:0007669"/>
    <property type="project" value="UniProtKB-UniRule"/>
</dbReference>
<evidence type="ECO:0000256" key="3">
    <source>
        <dbReference type="ARBA" id="ARBA00022917"/>
    </source>
</evidence>
<accession>A0A427YRE0</accession>
<sequence>MSFFAKLGSGSDTDSDSGSESEESILSGEEGEEQDRKLAAKSNKASMFLRSDDEESEEESEEEEEEMSDEDTEDERAAMANRFLKGAASSDEESDEEDKTVVMSAKDKRFAEMDASIQNIQNATKNANGAANDWVLASSDRHVCFTDPPAGHIPPAFLQILVELEQGVTDTISAEKSASKKMAPVKAKALNGLRQTIKKKAKEFEGILRTYNEDPDAYGAAYNKANTAPAVPKVKKVAATEEDGEAVSADFTTIGKGGKVLNLTAEGILKTLRDIFEQRGRKNTDRAETIRILVKLLEVAETTYQRLRVLLALVPARLDYSQALPSIPHDSWVSGRSEMDQLLQLLLDNPDYIVEENVEEYDDLVEREPETVDGQAKRVKVSGNLISLLENLDNEFTKTLQHTDAHEKGSDYIERLREETPLYTTIVKAQVLFERENWSDAIARAVMRRLEHVYAKPDVIIEHFEKATAQSVNGLTSKVTPFGVAREPSALIHLLCIYIYGSEAPLLRARAILVHIFNHAMHGRYHQARDLLLMSHMQDTIQHADVTTQILYNRAVMQLGLAAFRRGYISECQTVLSEMFSTQRQKELLAQAIQRYGTQLSPEQELIEKRRLLPFHMHLNIELLEAAYLTSCMLVEIPLLASVDTEEQRRRIASKTFKRLLDMADKQAFMGPPENTRDHVVKASKALQAGEWERAKDLILSIKVWQLLDNAAEVKDMLSKKIQEEGLRTYLFTYSNYYASTSLSHLATTFSLPSSTVTSVISRMIYTDELAASLDQIDGVVIFHRVEQTEVQKLAQQLAEKAVTMVEQNEKALDVKLGNTGQAGA</sequence>
<keyword evidence="2 4" id="KW-0396">Initiation factor</keyword>
<proteinExistence type="inferred from homology"/>
<feature type="compositionally biased region" description="Acidic residues" evidence="5">
    <location>
        <begin position="13"/>
        <end position="33"/>
    </location>
</feature>
<comment type="subcellular location">
    <subcellularLocation>
        <location evidence="4">Cytoplasm</location>
    </subcellularLocation>
</comment>
<dbReference type="GO" id="GO:0031369">
    <property type="term" value="F:translation initiation factor binding"/>
    <property type="evidence" value="ECO:0007669"/>
    <property type="project" value="InterPro"/>
</dbReference>
<dbReference type="FunFam" id="1.10.10.10:FF:000300">
    <property type="entry name" value="Eukaryotic translation initiation factor 3 subunit C"/>
    <property type="match status" value="1"/>
</dbReference>
<dbReference type="InterPro" id="IPR058999">
    <property type="entry name" value="EIF3CL_C"/>
</dbReference>
<dbReference type="STRING" id="1890683.A0A427YRE0"/>
<dbReference type="InterPro" id="IPR036390">
    <property type="entry name" value="WH_DNA-bd_sf"/>
</dbReference>
<gene>
    <name evidence="4 7" type="primary">NIP1</name>
    <name evidence="7" type="ORF">EHS25_006340</name>
</gene>
<dbReference type="GO" id="GO:0016282">
    <property type="term" value="C:eukaryotic 43S preinitiation complex"/>
    <property type="evidence" value="ECO:0007669"/>
    <property type="project" value="UniProtKB-UniRule"/>
</dbReference>
<dbReference type="InterPro" id="IPR008905">
    <property type="entry name" value="EIF3C_N_dom"/>
</dbReference>
<evidence type="ECO:0000313" key="7">
    <source>
        <dbReference type="EMBL" id="RSH93693.1"/>
    </source>
</evidence>
<dbReference type="PANTHER" id="PTHR13937:SF0">
    <property type="entry name" value="EUKARYOTIC TRANSLATION INITIATION FACTOR 3 SUBUNIT C-RELATED"/>
    <property type="match status" value="1"/>
</dbReference>
<dbReference type="GO" id="GO:0003723">
    <property type="term" value="F:RNA binding"/>
    <property type="evidence" value="ECO:0007669"/>
    <property type="project" value="InterPro"/>
</dbReference>
<comment type="caution">
    <text evidence="7">The sequence shown here is derived from an EMBL/GenBank/DDBJ whole genome shotgun (WGS) entry which is preliminary data.</text>
</comment>
<dbReference type="Gene3D" id="1.10.10.10">
    <property type="entry name" value="Winged helix-like DNA-binding domain superfamily/Winged helix DNA-binding domain"/>
    <property type="match status" value="1"/>
</dbReference>
<dbReference type="OrthoDB" id="29647at2759"/>
<dbReference type="GO" id="GO:0001732">
    <property type="term" value="P:formation of cytoplasmic translation initiation complex"/>
    <property type="evidence" value="ECO:0007669"/>
    <property type="project" value="UniProtKB-UniRule"/>
</dbReference>
<dbReference type="EMBL" id="RSCD01000003">
    <property type="protein sequence ID" value="RSH93693.1"/>
    <property type="molecule type" value="Genomic_DNA"/>
</dbReference>
<feature type="compositionally biased region" description="Acidic residues" evidence="5">
    <location>
        <begin position="52"/>
        <end position="74"/>
    </location>
</feature>
<evidence type="ECO:0000313" key="8">
    <source>
        <dbReference type="Proteomes" id="UP000279259"/>
    </source>
</evidence>
<dbReference type="InterPro" id="IPR027516">
    <property type="entry name" value="EIF3C"/>
</dbReference>
<comment type="function">
    <text evidence="4">Component of the eukaryotic translation initiation factor 3 (eIF-3) complex, which is involved in protein synthesis of a specialized repertoire of mRNAs and, together with other initiation factors, stimulates binding of mRNA and methionyl-tRNAi to the 40S ribosome. The eIF-3 complex specifically targets and initiates translation of a subset of mRNAs involved in cell proliferation.</text>
</comment>
<keyword evidence="3 4" id="KW-0648">Protein biosynthesis</keyword>
<reference evidence="7 8" key="1">
    <citation type="submission" date="2018-11" db="EMBL/GenBank/DDBJ databases">
        <title>Genome sequence of Saitozyma podzolica DSM 27192.</title>
        <authorList>
            <person name="Aliyu H."/>
            <person name="Gorte O."/>
            <person name="Ochsenreither K."/>
        </authorList>
    </citation>
    <scope>NUCLEOTIDE SEQUENCE [LARGE SCALE GENOMIC DNA]</scope>
    <source>
        <strain evidence="7 8">DSM 27192</strain>
    </source>
</reference>
<name>A0A427YRE0_9TREE</name>
<evidence type="ECO:0000256" key="2">
    <source>
        <dbReference type="ARBA" id="ARBA00022540"/>
    </source>
</evidence>
<dbReference type="AlphaFoldDB" id="A0A427YRE0"/>
<feature type="region of interest" description="Disordered" evidence="5">
    <location>
        <begin position="1"/>
        <end position="80"/>
    </location>
</feature>
<keyword evidence="1 4" id="KW-0963">Cytoplasm</keyword>
<comment type="subunit">
    <text evidence="4">Component of the eukaryotic translation initiation factor 3 (eIF-3) complex.</text>
</comment>
<protein>
    <recommendedName>
        <fullName evidence="4">Eukaryotic translation initiation factor 3 subunit C</fullName>
        <shortName evidence="4">eIF3c</shortName>
    </recommendedName>
    <alternativeName>
        <fullName evidence="4">Eukaryotic translation initiation factor 3 93 kDa subunit homolog</fullName>
        <shortName evidence="4">eIF3 p93</shortName>
    </alternativeName>
    <alternativeName>
        <fullName evidence="4">Translation initiation factor eIF3, p93 subunit homolog</fullName>
    </alternativeName>
</protein>
<dbReference type="PROSITE" id="PS50250">
    <property type="entry name" value="PCI"/>
    <property type="match status" value="1"/>
</dbReference>
<dbReference type="InterPro" id="IPR036388">
    <property type="entry name" value="WH-like_DNA-bd_sf"/>
</dbReference>
<dbReference type="Pfam" id="PF01399">
    <property type="entry name" value="PCI"/>
    <property type="match status" value="1"/>
</dbReference>
<dbReference type="Pfam" id="PF05470">
    <property type="entry name" value="eIF-3c_N"/>
    <property type="match status" value="1"/>
</dbReference>
<evidence type="ECO:0000256" key="4">
    <source>
        <dbReference type="HAMAP-Rule" id="MF_03002"/>
    </source>
</evidence>
<dbReference type="SMART" id="SM00088">
    <property type="entry name" value="PINT"/>
    <property type="match status" value="1"/>
</dbReference>
<organism evidence="7 8">
    <name type="scientific">Saitozyma podzolica</name>
    <dbReference type="NCBI Taxonomy" id="1890683"/>
    <lineage>
        <taxon>Eukaryota</taxon>
        <taxon>Fungi</taxon>
        <taxon>Dikarya</taxon>
        <taxon>Basidiomycota</taxon>
        <taxon>Agaricomycotina</taxon>
        <taxon>Tremellomycetes</taxon>
        <taxon>Tremellales</taxon>
        <taxon>Trimorphomycetaceae</taxon>
        <taxon>Saitozyma</taxon>
    </lineage>
</organism>
<evidence type="ECO:0000256" key="5">
    <source>
        <dbReference type="SAM" id="MobiDB-lite"/>
    </source>
</evidence>
<evidence type="ECO:0000256" key="1">
    <source>
        <dbReference type="ARBA" id="ARBA00022490"/>
    </source>
</evidence>
<dbReference type="SUPFAM" id="SSF46785">
    <property type="entry name" value="Winged helix' DNA-binding domain"/>
    <property type="match status" value="1"/>
</dbReference>
<keyword evidence="8" id="KW-1185">Reference proteome</keyword>
<dbReference type="GO" id="GO:0003743">
    <property type="term" value="F:translation initiation factor activity"/>
    <property type="evidence" value="ECO:0007669"/>
    <property type="project" value="UniProtKB-UniRule"/>
</dbReference>
<dbReference type="GO" id="GO:0033290">
    <property type="term" value="C:eukaryotic 48S preinitiation complex"/>
    <property type="evidence" value="ECO:0007669"/>
    <property type="project" value="UniProtKB-UniRule"/>
</dbReference>
<comment type="similarity">
    <text evidence="4">Belongs to the eIF-3 subunit C family.</text>
</comment>
<dbReference type="HAMAP" id="MF_03002">
    <property type="entry name" value="eIF3c"/>
    <property type="match status" value="1"/>
</dbReference>
<dbReference type="Proteomes" id="UP000279259">
    <property type="component" value="Unassembled WGS sequence"/>
</dbReference>